<dbReference type="AlphaFoldDB" id="A0A6L5YD00"/>
<evidence type="ECO:0000313" key="2">
    <source>
        <dbReference type="Proteomes" id="UP000473699"/>
    </source>
</evidence>
<accession>A0A6L5YD00</accession>
<dbReference type="RefSeq" id="WP_154529052.1">
    <property type="nucleotide sequence ID" value="NZ_VUNH01000008.1"/>
</dbReference>
<keyword evidence="2" id="KW-1185">Reference proteome</keyword>
<dbReference type="Proteomes" id="UP000473699">
    <property type="component" value="Unassembled WGS sequence"/>
</dbReference>
<gene>
    <name evidence="1" type="ORF">FYJ74_07965</name>
</gene>
<proteinExistence type="predicted"/>
<organism evidence="1 2">
    <name type="scientific">Pyramidobacter porci</name>
    <dbReference type="NCBI Taxonomy" id="2605789"/>
    <lineage>
        <taxon>Bacteria</taxon>
        <taxon>Thermotogati</taxon>
        <taxon>Synergistota</taxon>
        <taxon>Synergistia</taxon>
        <taxon>Synergistales</taxon>
        <taxon>Dethiosulfovibrionaceae</taxon>
        <taxon>Pyramidobacter</taxon>
    </lineage>
</organism>
<evidence type="ECO:0000313" key="1">
    <source>
        <dbReference type="EMBL" id="MST55963.1"/>
    </source>
</evidence>
<dbReference type="Pfam" id="PF09338">
    <property type="entry name" value="Gly_reductase"/>
    <property type="match status" value="1"/>
</dbReference>
<name>A0A6L5YD00_9BACT</name>
<reference evidence="1 2" key="1">
    <citation type="submission" date="2019-08" db="EMBL/GenBank/DDBJ databases">
        <title>In-depth cultivation of the pig gut microbiome towards novel bacterial diversity and tailored functional studies.</title>
        <authorList>
            <person name="Wylensek D."/>
            <person name="Hitch T.C.A."/>
            <person name="Clavel T."/>
        </authorList>
    </citation>
    <scope>NUCLEOTIDE SEQUENCE [LARGE SCALE GENOMIC DNA]</scope>
    <source>
        <strain evidence="1 2">SM-530-WT-4B</strain>
    </source>
</reference>
<comment type="caution">
    <text evidence="1">The sequence shown here is derived from an EMBL/GenBank/DDBJ whole genome shotgun (WGS) entry which is preliminary data.</text>
</comment>
<dbReference type="InterPro" id="IPR015417">
    <property type="entry name" value="Gly_reductase_pB_sua/b"/>
</dbReference>
<dbReference type="GO" id="GO:0050485">
    <property type="term" value="F:oxidoreductase activity, acting on X-H and Y-H to form an X-Y bond, with a disulfide as acceptor"/>
    <property type="evidence" value="ECO:0007669"/>
    <property type="project" value="InterPro"/>
</dbReference>
<protein>
    <submittedName>
        <fullName evidence="1">Beta-aspartyl-peptidase</fullName>
    </submittedName>
</protein>
<sequence>MELFHLRRIKIADITLSNRNAVENGNLYVNEAELRAMLLEDRHLKDVRIEVARPGESVRIVPVKDILEPRSRLNDDEESFIGTITDANYQAGTGTSIVMDGVCVVTSGNMVNFQEGLIDMSGPGAEFNLFSKKCNLVLVMEPAEGITKPEHERAVRLAGVRAARYIGDIGRGVKEFKEVTYPVYTLEERLEKFAKLPKVVYVCQAIAEGLLHDNYFYGVNAQGCLPMLCNPTELMDGAVVSGNCAAPCHKHTTYHHQNNPLIEDLLDEDGKTINLMGIIVAPVKTAFAEKERIARQILKTAQMLGATAAIVSEDGGGNPEADLMMAARYFEKVGIRTVLVTDEYAGSDGASAGLADITPEADAVITNGNGNQRVILPPMDRVIGVIDAVDYITGGHVGSFRPDGSIDMEIAGIMGSTNELGIENLKTVAI</sequence>
<dbReference type="EMBL" id="VUNH01000008">
    <property type="protein sequence ID" value="MST55963.1"/>
    <property type="molecule type" value="Genomic_DNA"/>
</dbReference>